<keyword evidence="12" id="KW-0255">Endonuclease</keyword>
<comment type="cofactor">
    <cofactor evidence="10">
        <name>[4Fe-4S] cluster</name>
        <dbReference type="ChEBI" id="CHEBI:49883"/>
    </cofactor>
    <text evidence="10">Binds 1 [4Fe-4S] cluster.</text>
</comment>
<evidence type="ECO:0000256" key="9">
    <source>
        <dbReference type="ARBA" id="ARBA00023295"/>
    </source>
</evidence>
<dbReference type="GO" id="GO:0006285">
    <property type="term" value="P:base-excision repair, AP site formation"/>
    <property type="evidence" value="ECO:0007669"/>
    <property type="project" value="TreeGrafter"/>
</dbReference>
<keyword evidence="2 10" id="KW-0004">4Fe-4S</keyword>
<dbReference type="EMBL" id="RQEV01000018">
    <property type="protein sequence ID" value="TGK14748.1"/>
    <property type="molecule type" value="Genomic_DNA"/>
</dbReference>
<dbReference type="GO" id="GO:0046872">
    <property type="term" value="F:metal ion binding"/>
    <property type="evidence" value="ECO:0007669"/>
    <property type="project" value="UniProtKB-KW"/>
</dbReference>
<dbReference type="InterPro" id="IPR005759">
    <property type="entry name" value="Nth"/>
</dbReference>
<feature type="binding site" evidence="10">
    <location>
        <position position="217"/>
    </location>
    <ligand>
        <name>[4Fe-4S] cluster</name>
        <dbReference type="ChEBI" id="CHEBI:49883"/>
    </ligand>
</feature>
<dbReference type="PANTHER" id="PTHR10359">
    <property type="entry name" value="A/G-SPECIFIC ADENINE GLYCOSYLASE/ENDONUCLEASE III"/>
    <property type="match status" value="1"/>
</dbReference>
<dbReference type="SMART" id="SM00478">
    <property type="entry name" value="ENDO3c"/>
    <property type="match status" value="1"/>
</dbReference>
<dbReference type="SUPFAM" id="SSF48150">
    <property type="entry name" value="DNA-glycosylase"/>
    <property type="match status" value="1"/>
</dbReference>
<evidence type="ECO:0000313" key="12">
    <source>
        <dbReference type="EMBL" id="TGK14748.1"/>
    </source>
</evidence>
<sequence length="239" mass="27208">MPPKNTSESKNRQPKPEFVPTPQYISRMHSLLQGEFGDVRSPLEYQKDYEFAISVILSAQCTDARVNEVTPRLFSAFPTLESIANAPSERIEEIIYPTGFYKNKAKSILGFANRLLNETKGVLPKSISELIRFPGIGRKTANVVLNELYGISEGFVVDTHVKRVSRKLGLTAETDPVKVEKDLMKIVPARFWMDLSLYFIFLGRRYCKAHRTFCEECVLGEICPSSDRVRRKTDPRSVK</sequence>
<evidence type="ECO:0000256" key="7">
    <source>
        <dbReference type="ARBA" id="ARBA00023014"/>
    </source>
</evidence>
<keyword evidence="10" id="KW-0456">Lyase</keyword>
<dbReference type="OrthoDB" id="9800977at2"/>
<evidence type="ECO:0000256" key="2">
    <source>
        <dbReference type="ARBA" id="ARBA00022485"/>
    </source>
</evidence>
<dbReference type="RefSeq" id="WP_135814734.1">
    <property type="nucleotide sequence ID" value="NZ_RQEV01000018.1"/>
</dbReference>
<feature type="domain" description="HhH-GPD" evidence="11">
    <location>
        <begin position="57"/>
        <end position="205"/>
    </location>
</feature>
<evidence type="ECO:0000259" key="11">
    <source>
        <dbReference type="SMART" id="SM00478"/>
    </source>
</evidence>
<gene>
    <name evidence="10" type="primary">nth</name>
    <name evidence="12" type="ORF">EHO61_16900</name>
</gene>
<keyword evidence="7 10" id="KW-0411">Iron-sulfur</keyword>
<accession>A0A4R9GKJ1</accession>
<dbReference type="Gene3D" id="1.10.340.30">
    <property type="entry name" value="Hypothetical protein, domain 2"/>
    <property type="match status" value="1"/>
</dbReference>
<comment type="caution">
    <text evidence="12">The sequence shown here is derived from an EMBL/GenBank/DDBJ whole genome shotgun (WGS) entry which is preliminary data.</text>
</comment>
<feature type="binding site" evidence="10">
    <location>
        <position position="207"/>
    </location>
    <ligand>
        <name>[4Fe-4S] cluster</name>
        <dbReference type="ChEBI" id="CHEBI:49883"/>
    </ligand>
</feature>
<proteinExistence type="inferred from homology"/>
<keyword evidence="13" id="KW-1185">Reference proteome</keyword>
<evidence type="ECO:0000256" key="5">
    <source>
        <dbReference type="ARBA" id="ARBA00022801"/>
    </source>
</evidence>
<evidence type="ECO:0000256" key="8">
    <source>
        <dbReference type="ARBA" id="ARBA00023204"/>
    </source>
</evidence>
<keyword evidence="4 10" id="KW-0227">DNA damage</keyword>
<evidence type="ECO:0000256" key="3">
    <source>
        <dbReference type="ARBA" id="ARBA00022723"/>
    </source>
</evidence>
<dbReference type="Proteomes" id="UP000297855">
    <property type="component" value="Unassembled WGS sequence"/>
</dbReference>
<dbReference type="GO" id="GO:0003677">
    <property type="term" value="F:DNA binding"/>
    <property type="evidence" value="ECO:0007669"/>
    <property type="project" value="UniProtKB-UniRule"/>
</dbReference>
<organism evidence="12 13">
    <name type="scientific">Leptospira fluminis</name>
    <dbReference type="NCBI Taxonomy" id="2484979"/>
    <lineage>
        <taxon>Bacteria</taxon>
        <taxon>Pseudomonadati</taxon>
        <taxon>Spirochaetota</taxon>
        <taxon>Spirochaetia</taxon>
        <taxon>Leptospirales</taxon>
        <taxon>Leptospiraceae</taxon>
        <taxon>Leptospira</taxon>
    </lineage>
</organism>
<dbReference type="CDD" id="cd00056">
    <property type="entry name" value="ENDO3c"/>
    <property type="match status" value="1"/>
</dbReference>
<dbReference type="Gene3D" id="1.10.1670.10">
    <property type="entry name" value="Helix-hairpin-Helix base-excision DNA repair enzymes (C-terminal)"/>
    <property type="match status" value="1"/>
</dbReference>
<keyword evidence="5 10" id="KW-0378">Hydrolase</keyword>
<reference evidence="12" key="1">
    <citation type="journal article" date="2019" name="PLoS Negl. Trop. Dis.">
        <title>Revisiting the worldwide diversity of Leptospira species in the environment.</title>
        <authorList>
            <person name="Vincent A.T."/>
            <person name="Schiettekatte O."/>
            <person name="Bourhy P."/>
            <person name="Veyrier F.J."/>
            <person name="Picardeau M."/>
        </authorList>
    </citation>
    <scope>NUCLEOTIDE SEQUENCE [LARGE SCALE GENOMIC DNA]</scope>
    <source>
        <strain evidence="12">SCS5</strain>
    </source>
</reference>
<comment type="catalytic activity">
    <reaction evidence="10">
        <text>2'-deoxyribonucleotide-(2'-deoxyribose 5'-phosphate)-2'-deoxyribonucleotide-DNA = a 3'-end 2'-deoxyribonucleotide-(2,3-dehydro-2,3-deoxyribose 5'-phosphate)-DNA + a 5'-end 5'-phospho-2'-deoxyribonucleoside-DNA + H(+)</text>
        <dbReference type="Rhea" id="RHEA:66592"/>
        <dbReference type="Rhea" id="RHEA-COMP:13180"/>
        <dbReference type="Rhea" id="RHEA-COMP:16897"/>
        <dbReference type="Rhea" id="RHEA-COMP:17067"/>
        <dbReference type="ChEBI" id="CHEBI:15378"/>
        <dbReference type="ChEBI" id="CHEBI:136412"/>
        <dbReference type="ChEBI" id="CHEBI:157695"/>
        <dbReference type="ChEBI" id="CHEBI:167181"/>
        <dbReference type="EC" id="4.2.99.18"/>
    </reaction>
</comment>
<keyword evidence="3 10" id="KW-0479">Metal-binding</keyword>
<dbReference type="FunFam" id="1.10.340.30:FF:000001">
    <property type="entry name" value="Endonuclease III"/>
    <property type="match status" value="1"/>
</dbReference>
<dbReference type="Pfam" id="PF00730">
    <property type="entry name" value="HhH-GPD"/>
    <property type="match status" value="1"/>
</dbReference>
<comment type="function">
    <text evidence="10">DNA repair enzyme that has both DNA N-glycosylase activity and AP-lyase activity. The DNA N-glycosylase activity releases various damaged pyrimidines from DNA by cleaving the N-glycosidic bond, leaving an AP (apurinic/apyrimidinic) site. The AP-lyase activity cleaves the phosphodiester bond 3' to the AP site by a beta-elimination, leaving a 3'-terminal unsaturated sugar and a product with a terminal 5'-phosphate.</text>
</comment>
<evidence type="ECO:0000256" key="4">
    <source>
        <dbReference type="ARBA" id="ARBA00022763"/>
    </source>
</evidence>
<keyword evidence="10" id="KW-0238">DNA-binding</keyword>
<dbReference type="GO" id="GO:0140078">
    <property type="term" value="F:class I DNA-(apurinic or apyrimidinic site) endonuclease activity"/>
    <property type="evidence" value="ECO:0007669"/>
    <property type="project" value="UniProtKB-EC"/>
</dbReference>
<evidence type="ECO:0000313" key="13">
    <source>
        <dbReference type="Proteomes" id="UP000297855"/>
    </source>
</evidence>
<evidence type="ECO:0000256" key="6">
    <source>
        <dbReference type="ARBA" id="ARBA00023004"/>
    </source>
</evidence>
<keyword evidence="6 10" id="KW-0408">Iron</keyword>
<dbReference type="PANTHER" id="PTHR10359:SF18">
    <property type="entry name" value="ENDONUCLEASE III"/>
    <property type="match status" value="1"/>
</dbReference>
<dbReference type="EC" id="4.2.99.18" evidence="10"/>
<dbReference type="HAMAP" id="MF_00942">
    <property type="entry name" value="Nth"/>
    <property type="match status" value="1"/>
</dbReference>
<evidence type="ECO:0000256" key="1">
    <source>
        <dbReference type="ARBA" id="ARBA00008343"/>
    </source>
</evidence>
<keyword evidence="9 10" id="KW-0326">Glycosidase</keyword>
<dbReference type="GO" id="GO:0019104">
    <property type="term" value="F:DNA N-glycosylase activity"/>
    <property type="evidence" value="ECO:0007669"/>
    <property type="project" value="UniProtKB-UniRule"/>
</dbReference>
<dbReference type="GO" id="GO:0051539">
    <property type="term" value="F:4 iron, 4 sulfur cluster binding"/>
    <property type="evidence" value="ECO:0007669"/>
    <property type="project" value="UniProtKB-UniRule"/>
</dbReference>
<dbReference type="InterPro" id="IPR023170">
    <property type="entry name" value="HhH_base_excis_C"/>
</dbReference>
<dbReference type="AlphaFoldDB" id="A0A4R9GKJ1"/>
<dbReference type="InterPro" id="IPR011257">
    <property type="entry name" value="DNA_glycosylase"/>
</dbReference>
<evidence type="ECO:0000256" key="10">
    <source>
        <dbReference type="HAMAP-Rule" id="MF_00942"/>
    </source>
</evidence>
<comment type="similarity">
    <text evidence="1 10">Belongs to the Nth/MutY family.</text>
</comment>
<dbReference type="InterPro" id="IPR003265">
    <property type="entry name" value="HhH-GPD_domain"/>
</dbReference>
<protein>
    <recommendedName>
        <fullName evidence="10">Endonuclease III</fullName>
        <ecNumber evidence="10">4.2.99.18</ecNumber>
    </recommendedName>
    <alternativeName>
        <fullName evidence="10">DNA-(apurinic or apyrimidinic site) lyase</fullName>
    </alternativeName>
</protein>
<name>A0A4R9GKJ1_9LEPT</name>
<feature type="binding site" evidence="10">
    <location>
        <position position="223"/>
    </location>
    <ligand>
        <name>[4Fe-4S] cluster</name>
        <dbReference type="ChEBI" id="CHEBI:49883"/>
    </ligand>
</feature>
<feature type="binding site" evidence="10">
    <location>
        <position position="214"/>
    </location>
    <ligand>
        <name>[4Fe-4S] cluster</name>
        <dbReference type="ChEBI" id="CHEBI:49883"/>
    </ligand>
</feature>
<keyword evidence="12" id="KW-0540">Nuclease</keyword>
<keyword evidence="8 10" id="KW-0234">DNA repair</keyword>